<evidence type="ECO:0000313" key="2">
    <source>
        <dbReference type="Proteomes" id="UP000469185"/>
    </source>
</evidence>
<dbReference type="Proteomes" id="UP000469185">
    <property type="component" value="Unassembled WGS sequence"/>
</dbReference>
<dbReference type="AlphaFoldDB" id="A0A6N9YH02"/>
<proteinExistence type="predicted"/>
<dbReference type="RefSeq" id="WP_163815679.1">
    <property type="nucleotide sequence ID" value="NZ_JAAGOB010000001.1"/>
</dbReference>
<dbReference type="Gene3D" id="3.40.50.150">
    <property type="entry name" value="Vaccinia Virus protein VP39"/>
    <property type="match status" value="1"/>
</dbReference>
<comment type="caution">
    <text evidence="1">The sequence shown here is derived from an EMBL/GenBank/DDBJ whole genome shotgun (WGS) entry which is preliminary data.</text>
</comment>
<sequence length="81" mass="8971">MRTIRSRYTGNSRSWGCQDVTWDAHPDRVVAHMVLMDLPELGRLVADVRASLTRDGVVAFSILHPCFFAHAPIEGVALLPA</sequence>
<evidence type="ECO:0000313" key="1">
    <source>
        <dbReference type="EMBL" id="NED94188.1"/>
    </source>
</evidence>
<dbReference type="EMBL" id="JAAGOB010000001">
    <property type="protein sequence ID" value="NED94188.1"/>
    <property type="molecule type" value="Genomic_DNA"/>
</dbReference>
<gene>
    <name evidence="1" type="ORF">G1H11_02580</name>
</gene>
<organism evidence="1 2">
    <name type="scientific">Phytoactinopolyspora alkaliphila</name>
    <dbReference type="NCBI Taxonomy" id="1783498"/>
    <lineage>
        <taxon>Bacteria</taxon>
        <taxon>Bacillati</taxon>
        <taxon>Actinomycetota</taxon>
        <taxon>Actinomycetes</taxon>
        <taxon>Jiangellales</taxon>
        <taxon>Jiangellaceae</taxon>
        <taxon>Phytoactinopolyspora</taxon>
    </lineage>
</organism>
<reference evidence="1 2" key="1">
    <citation type="submission" date="2020-02" db="EMBL/GenBank/DDBJ databases">
        <authorList>
            <person name="Li X.-J."/>
            <person name="Feng X.-M."/>
        </authorList>
    </citation>
    <scope>NUCLEOTIDE SEQUENCE [LARGE SCALE GENOMIC DNA]</scope>
    <source>
        <strain evidence="1 2">CGMCC 4.7225</strain>
    </source>
</reference>
<keyword evidence="2" id="KW-1185">Reference proteome</keyword>
<protein>
    <recommendedName>
        <fullName evidence="3">Class I SAM-dependent methyltransferase</fullName>
    </recommendedName>
</protein>
<name>A0A6N9YH02_9ACTN</name>
<dbReference type="SUPFAM" id="SSF53335">
    <property type="entry name" value="S-adenosyl-L-methionine-dependent methyltransferases"/>
    <property type="match status" value="1"/>
</dbReference>
<evidence type="ECO:0008006" key="3">
    <source>
        <dbReference type="Google" id="ProtNLM"/>
    </source>
</evidence>
<accession>A0A6N9YH02</accession>
<dbReference type="InterPro" id="IPR029063">
    <property type="entry name" value="SAM-dependent_MTases_sf"/>
</dbReference>